<feature type="compositionally biased region" description="Basic residues" evidence="1">
    <location>
        <begin position="323"/>
        <end position="340"/>
    </location>
</feature>
<name>A0A2I1H154_9GLOM</name>
<feature type="region of interest" description="Disordered" evidence="1">
    <location>
        <begin position="94"/>
        <end position="116"/>
    </location>
</feature>
<accession>A0A2I1H154</accession>
<dbReference type="AlphaFoldDB" id="A0A2I1H154"/>
<keyword evidence="3" id="KW-1185">Reference proteome</keyword>
<proteinExistence type="predicted"/>
<protein>
    <submittedName>
        <fullName evidence="2">Uncharacterized protein</fullName>
    </submittedName>
</protein>
<evidence type="ECO:0000256" key="1">
    <source>
        <dbReference type="SAM" id="MobiDB-lite"/>
    </source>
</evidence>
<feature type="region of interest" description="Disordered" evidence="1">
    <location>
        <begin position="317"/>
        <end position="368"/>
    </location>
</feature>
<gene>
    <name evidence="2" type="ORF">RhiirA4_497073</name>
</gene>
<evidence type="ECO:0000313" key="2">
    <source>
        <dbReference type="EMBL" id="PKY52612.1"/>
    </source>
</evidence>
<organism evidence="2 3">
    <name type="scientific">Rhizophagus irregularis</name>
    <dbReference type="NCBI Taxonomy" id="588596"/>
    <lineage>
        <taxon>Eukaryota</taxon>
        <taxon>Fungi</taxon>
        <taxon>Fungi incertae sedis</taxon>
        <taxon>Mucoromycota</taxon>
        <taxon>Glomeromycotina</taxon>
        <taxon>Glomeromycetes</taxon>
        <taxon>Glomerales</taxon>
        <taxon>Glomeraceae</taxon>
        <taxon>Rhizophagus</taxon>
    </lineage>
</organism>
<feature type="compositionally biased region" description="Low complexity" evidence="1">
    <location>
        <begin position="154"/>
        <end position="171"/>
    </location>
</feature>
<evidence type="ECO:0000313" key="3">
    <source>
        <dbReference type="Proteomes" id="UP000234323"/>
    </source>
</evidence>
<feature type="region of interest" description="Disordered" evidence="1">
    <location>
        <begin position="150"/>
        <end position="178"/>
    </location>
</feature>
<comment type="caution">
    <text evidence="2">The sequence shown here is derived from an EMBL/GenBank/DDBJ whole genome shotgun (WGS) entry which is preliminary data.</text>
</comment>
<feature type="compositionally biased region" description="Polar residues" evidence="1">
    <location>
        <begin position="94"/>
        <end position="104"/>
    </location>
</feature>
<dbReference type="EMBL" id="LLXI01001237">
    <property type="protein sequence ID" value="PKY52612.1"/>
    <property type="molecule type" value="Genomic_DNA"/>
</dbReference>
<sequence>MGNNKKKNNKASASKHSSQILHKNIEQYPNDFSLKVLNPIVSGGDVVKPATYGEKHSPVGPVTAEIFYSVVSVARAKARQQLDSLSSQYQNSLPSLVKTQQPQPNKKGKLKDQSNQHVSIETYVNQVINESMNIDEPADPSIAVSQLNQEGNLGSASSTPSTTTPIGTAPSNDITQSEEKNKRVLEISFKPQHKYQSVWTKMILHPLIDTDFVIRTWWERLDDVYVRWYLGFWKLKDHKEREKFQAKITIPSDAPQEKFERYYGGRSFDQFILKDLKGKSCVSILDKNIKQVIVYFESQKALHNALEVEQDWKMTTSQSPYTKHNKSKKDKKKNLKSLKGKKADSKDSTFSNTKNSRNKSKNNKKTNNSRWILKLDNRCIKVLLGV</sequence>
<reference evidence="2 3" key="1">
    <citation type="submission" date="2015-10" db="EMBL/GenBank/DDBJ databases">
        <title>Genome analyses suggest a sexual origin of heterokaryosis in a supposedly ancient asexual fungus.</title>
        <authorList>
            <person name="Ropars J."/>
            <person name="Sedzielewska K."/>
            <person name="Noel J."/>
            <person name="Charron P."/>
            <person name="Farinelli L."/>
            <person name="Marton T."/>
            <person name="Kruger M."/>
            <person name="Pelin A."/>
            <person name="Brachmann A."/>
            <person name="Corradi N."/>
        </authorList>
    </citation>
    <scope>NUCLEOTIDE SEQUENCE [LARGE SCALE GENOMIC DNA]</scope>
    <source>
        <strain evidence="2 3">A4</strain>
    </source>
</reference>
<dbReference type="Proteomes" id="UP000234323">
    <property type="component" value="Unassembled WGS sequence"/>
</dbReference>